<evidence type="ECO:0000313" key="1">
    <source>
        <dbReference type="EMBL" id="KAK8208958.1"/>
    </source>
</evidence>
<comment type="caution">
    <text evidence="1">The sequence shown here is derived from an EMBL/GenBank/DDBJ whole genome shotgun (WGS) entry which is preliminary data.</text>
</comment>
<name>A0ACC3SHE3_9PEZI</name>
<protein>
    <submittedName>
        <fullName evidence="1">Uncharacterized protein</fullName>
    </submittedName>
</protein>
<dbReference type="Proteomes" id="UP001320706">
    <property type="component" value="Unassembled WGS sequence"/>
</dbReference>
<accession>A0ACC3SHE3</accession>
<keyword evidence="2" id="KW-1185">Reference proteome</keyword>
<gene>
    <name evidence="1" type="ORF">M8818_003921</name>
</gene>
<sequence>MGDVAGSSAAPAVEEERKPAVLIIGGLGRHLAYYIHTNSLASTLRIVDKQLPELALLAPEHEPACKPYFLQADASRPASLARIFDLPQEEGLEPKTEAGTAEETETQTQPPTGGEPKTPMTEDQPAPPSTPPTKQKPTAPRREFDYIFNCGGETRFSQDDEVYKARSYNLSLNIGQEAAKRGIPAFIELSTCSIYTPSSPSSPAPTEYPSTPTRLKPHSKQAKWKLAAEDALRKIPGLRLTILRLPHVYGDYVGNWLGTQLALARTYKELGKTMKWLWSPDLRTHTVGARACRSWWI</sequence>
<dbReference type="EMBL" id="JAMKPW020000018">
    <property type="protein sequence ID" value="KAK8208958.1"/>
    <property type="molecule type" value="Genomic_DNA"/>
</dbReference>
<reference evidence="1" key="1">
    <citation type="submission" date="2024-02" db="EMBL/GenBank/DDBJ databases">
        <title>Metagenome Assembled Genome of Zalaria obscura JY119.</title>
        <authorList>
            <person name="Vighnesh L."/>
            <person name="Jagadeeshwari U."/>
            <person name="Venkata Ramana C."/>
            <person name="Sasikala C."/>
        </authorList>
    </citation>
    <scope>NUCLEOTIDE SEQUENCE</scope>
    <source>
        <strain evidence="1">JY119</strain>
    </source>
</reference>
<evidence type="ECO:0000313" key="2">
    <source>
        <dbReference type="Proteomes" id="UP001320706"/>
    </source>
</evidence>
<organism evidence="1 2">
    <name type="scientific">Zalaria obscura</name>
    <dbReference type="NCBI Taxonomy" id="2024903"/>
    <lineage>
        <taxon>Eukaryota</taxon>
        <taxon>Fungi</taxon>
        <taxon>Dikarya</taxon>
        <taxon>Ascomycota</taxon>
        <taxon>Pezizomycotina</taxon>
        <taxon>Dothideomycetes</taxon>
        <taxon>Dothideomycetidae</taxon>
        <taxon>Dothideales</taxon>
        <taxon>Zalariaceae</taxon>
        <taxon>Zalaria</taxon>
    </lineage>
</organism>
<proteinExistence type="predicted"/>